<comment type="caution">
    <text evidence="3">The sequence shown here is derived from an EMBL/GenBank/DDBJ whole genome shotgun (WGS) entry which is preliminary data.</text>
</comment>
<dbReference type="InterPro" id="IPR029062">
    <property type="entry name" value="Class_I_gatase-like"/>
</dbReference>
<organism evidence="3 4">
    <name type="scientific">Parabacteroides acidifaciens</name>
    <dbReference type="NCBI Taxonomy" id="2290935"/>
    <lineage>
        <taxon>Bacteria</taxon>
        <taxon>Pseudomonadati</taxon>
        <taxon>Bacteroidota</taxon>
        <taxon>Bacteroidia</taxon>
        <taxon>Bacteroidales</taxon>
        <taxon>Tannerellaceae</taxon>
        <taxon>Parabacteroides</taxon>
    </lineage>
</organism>
<keyword evidence="5" id="KW-1185">Reference proteome</keyword>
<dbReference type="AlphaFoldDB" id="A0A3D8HD39"/>
<evidence type="ECO:0000256" key="1">
    <source>
        <dbReference type="SAM" id="SignalP"/>
    </source>
</evidence>
<dbReference type="SUPFAM" id="SSF51445">
    <property type="entry name" value="(Trans)glycosidases"/>
    <property type="match status" value="1"/>
</dbReference>
<keyword evidence="1" id="KW-0732">Signal</keyword>
<evidence type="ECO:0000313" key="4">
    <source>
        <dbReference type="Proteomes" id="UP000256321"/>
    </source>
</evidence>
<gene>
    <name evidence="3" type="ORF">DWU89_12575</name>
    <name evidence="2" type="ORF">H8784_12265</name>
</gene>
<reference evidence="2 5" key="2">
    <citation type="submission" date="2020-08" db="EMBL/GenBank/DDBJ databases">
        <title>Genome public.</title>
        <authorList>
            <person name="Liu C."/>
            <person name="Sun Q."/>
        </authorList>
    </citation>
    <scope>NUCLEOTIDE SEQUENCE [LARGE SCALE GENOMIC DNA]</scope>
    <source>
        <strain evidence="2 5">426_9</strain>
    </source>
</reference>
<dbReference type="CDD" id="cd03143">
    <property type="entry name" value="A4_beta-galactosidase_middle_domain"/>
    <property type="match status" value="1"/>
</dbReference>
<protein>
    <recommendedName>
        <fullName evidence="6">Beta-galactosidase</fullName>
    </recommendedName>
</protein>
<dbReference type="Proteomes" id="UP000256321">
    <property type="component" value="Unassembled WGS sequence"/>
</dbReference>
<dbReference type="EMBL" id="JACRTI010000029">
    <property type="protein sequence ID" value="MBC8602483.1"/>
    <property type="molecule type" value="Genomic_DNA"/>
</dbReference>
<evidence type="ECO:0000313" key="3">
    <source>
        <dbReference type="EMBL" id="RDU48811.1"/>
    </source>
</evidence>
<reference evidence="3 4" key="1">
    <citation type="submission" date="2018-07" db="EMBL/GenBank/DDBJ databases">
        <title>Parabacteroides acidifaciens nov. sp., isolated from human feces.</title>
        <authorList>
            <person name="Wang Y.J."/>
        </authorList>
    </citation>
    <scope>NUCLEOTIDE SEQUENCE [LARGE SCALE GENOMIC DNA]</scope>
    <source>
        <strain evidence="3 4">426-9</strain>
    </source>
</reference>
<dbReference type="Gene3D" id="3.20.20.80">
    <property type="entry name" value="Glycosidases"/>
    <property type="match status" value="1"/>
</dbReference>
<sequence length="672" mass="76095">MKACKFLLLLLLTAWLLSERTEAQQTISADDYPLLGAQVFIEPGQTEEETEGWFRTMHDNGMSVCRIRMFESYMRKPGGWDFSLFDRAFRLAEKYDIKIIGTFFPLTDKTDIGGWKFPESRAQLNTFAEYIKQMTTHFKQFKSLYAWVLINEPGGGLKDNEFSRQMRREWNRQHPQAEYLENGYPVLVDLQDKRFMNYMTTWMLGWIASEVRKYDKNIHLHVNNHAIFSNITEYNFPEWRRFLNSLGGSAHASWHFTLFPREEYSLAMSADCELLLSGAGELPWLMTEVQGGNNTYSGARAMCPTKEEITQWLWIVMGTEGKGAIFWSLNPRASGIESGEWALLDFQHQPTDRVAAVAEVGNCLKQHKTLFSEAKKLDPGISIVYIRESLWTEDIVSKGTPAAEDGRIMCMTNMLGYFKALSGSGITPNLKAFEEYDFSRPDYTGQTIILAHQIAVPLSYVPLLESFVQKGGKLIVDGMTGFYDGDVHNQMLTGFSLKNLFGGCISEFKRIDTPYLYRLKGYEQPVPGYGWKGFIRTDKGAETICGEGELPLASRFAYGKGEVVWVPGLLGSGAWKGDGAPLAGWVRQECDTDRLPCSFKTYYKDVLMKVSETKDAYIAVVVNKSGALQTIALQTDGKKRPSEVLFADKNGSIDGDILTVHPEETLVVCWKK</sequence>
<dbReference type="InterPro" id="IPR017853">
    <property type="entry name" value="GH"/>
</dbReference>
<evidence type="ECO:0008006" key="6">
    <source>
        <dbReference type="Google" id="ProtNLM"/>
    </source>
</evidence>
<accession>A0A3D8HD39</accession>
<evidence type="ECO:0000313" key="2">
    <source>
        <dbReference type="EMBL" id="MBC8602483.1"/>
    </source>
</evidence>
<name>A0A3D8HD39_9BACT</name>
<dbReference type="Gene3D" id="3.40.50.880">
    <property type="match status" value="1"/>
</dbReference>
<dbReference type="RefSeq" id="WP_115499988.1">
    <property type="nucleotide sequence ID" value="NZ_JACRTI010000029.1"/>
</dbReference>
<feature type="signal peptide" evidence="1">
    <location>
        <begin position="1"/>
        <end position="23"/>
    </location>
</feature>
<dbReference type="EMBL" id="QREV01000029">
    <property type="protein sequence ID" value="RDU48811.1"/>
    <property type="molecule type" value="Genomic_DNA"/>
</dbReference>
<feature type="chain" id="PRO_5017622707" description="Beta-galactosidase" evidence="1">
    <location>
        <begin position="24"/>
        <end position="672"/>
    </location>
</feature>
<proteinExistence type="predicted"/>
<dbReference type="Proteomes" id="UP000629596">
    <property type="component" value="Unassembled WGS sequence"/>
</dbReference>
<evidence type="ECO:0000313" key="5">
    <source>
        <dbReference type="Proteomes" id="UP000629596"/>
    </source>
</evidence>